<feature type="chain" id="PRO_5047218151" description="Polysaccharide lyase" evidence="1">
    <location>
        <begin position="24"/>
        <end position="315"/>
    </location>
</feature>
<dbReference type="Proteomes" id="UP001230253">
    <property type="component" value="Unassembled WGS sequence"/>
</dbReference>
<name>A0ABU0C2C3_9BRAD</name>
<dbReference type="Gene3D" id="2.60.120.200">
    <property type="match status" value="1"/>
</dbReference>
<feature type="signal peptide" evidence="1">
    <location>
        <begin position="1"/>
        <end position="23"/>
    </location>
</feature>
<evidence type="ECO:0000256" key="1">
    <source>
        <dbReference type="SAM" id="SignalP"/>
    </source>
</evidence>
<keyword evidence="1" id="KW-0732">Signal</keyword>
<evidence type="ECO:0008006" key="4">
    <source>
        <dbReference type="Google" id="ProtNLM"/>
    </source>
</evidence>
<sequence length="315" mass="35363">MRYCLPLLFAGLWLSLSSSSGQAKMLRENFESGALDPAVLYYKDNFEQRAGSYRFVQGAGRNGSTAIELTLKEHCPPKAEDCSERAELWESKSAHLPYGTPVWYRFSVRFVGPRPNGDHRHVLAQWKRTIPKGVPGNSSPFLALRLRDGKLFFTVETELLTPLLSADGAKIYPCRPGETEVWNRPYDSQSRGWVIAEGGDRPARHAEYDACTDELRVTRFLPVLPEADDGWFNIIAFTRAGPDGDGRIELFVNGARVAQVTGRIGHHHLGPNQYFKFGPYRDAGDGTWSLLFDDFARSENCTDMLAEEICRDLGL</sequence>
<gene>
    <name evidence="2" type="ORF">J2R99_000498</name>
</gene>
<comment type="caution">
    <text evidence="2">The sequence shown here is derived from an EMBL/GenBank/DDBJ whole genome shotgun (WGS) entry which is preliminary data.</text>
</comment>
<dbReference type="RefSeq" id="WP_307152916.1">
    <property type="nucleotide sequence ID" value="NZ_JAUSUK010000001.1"/>
</dbReference>
<dbReference type="Pfam" id="PF14099">
    <property type="entry name" value="Polysacc_lyase"/>
    <property type="match status" value="1"/>
</dbReference>
<proteinExistence type="predicted"/>
<accession>A0ABU0C2C3</accession>
<dbReference type="InterPro" id="IPR025975">
    <property type="entry name" value="Polysacc_lyase"/>
</dbReference>
<dbReference type="EMBL" id="JAUSUK010000001">
    <property type="protein sequence ID" value="MDQ0324649.1"/>
    <property type="molecule type" value="Genomic_DNA"/>
</dbReference>
<evidence type="ECO:0000313" key="2">
    <source>
        <dbReference type="EMBL" id="MDQ0324649.1"/>
    </source>
</evidence>
<keyword evidence="3" id="KW-1185">Reference proteome</keyword>
<organism evidence="2 3">
    <name type="scientific">Rhodopseudomonas julia</name>
    <dbReference type="NCBI Taxonomy" id="200617"/>
    <lineage>
        <taxon>Bacteria</taxon>
        <taxon>Pseudomonadati</taxon>
        <taxon>Pseudomonadota</taxon>
        <taxon>Alphaproteobacteria</taxon>
        <taxon>Hyphomicrobiales</taxon>
        <taxon>Nitrobacteraceae</taxon>
        <taxon>Rhodopseudomonas</taxon>
    </lineage>
</organism>
<evidence type="ECO:0000313" key="3">
    <source>
        <dbReference type="Proteomes" id="UP001230253"/>
    </source>
</evidence>
<protein>
    <recommendedName>
        <fullName evidence="4">Polysaccharide lyase</fullName>
    </recommendedName>
</protein>
<reference evidence="2 3" key="1">
    <citation type="submission" date="2023-07" db="EMBL/GenBank/DDBJ databases">
        <title>Genomic Encyclopedia of Type Strains, Phase IV (KMG-IV): sequencing the most valuable type-strain genomes for metagenomic binning, comparative biology and taxonomic classification.</title>
        <authorList>
            <person name="Goeker M."/>
        </authorList>
    </citation>
    <scope>NUCLEOTIDE SEQUENCE [LARGE SCALE GENOMIC DNA]</scope>
    <source>
        <strain evidence="2 3">DSM 11549</strain>
    </source>
</reference>